<feature type="chain" id="PRO_5046926800" evidence="1">
    <location>
        <begin position="23"/>
        <end position="517"/>
    </location>
</feature>
<protein>
    <submittedName>
        <fullName evidence="3">ABC transporter substrate-binding protein</fullName>
    </submittedName>
</protein>
<comment type="caution">
    <text evidence="3">The sequence shown here is derived from an EMBL/GenBank/DDBJ whole genome shotgun (WGS) entry which is preliminary data.</text>
</comment>
<dbReference type="Pfam" id="PF00496">
    <property type="entry name" value="SBP_bac_5"/>
    <property type="match status" value="1"/>
</dbReference>
<proteinExistence type="predicted"/>
<evidence type="ECO:0000259" key="2">
    <source>
        <dbReference type="Pfam" id="PF00496"/>
    </source>
</evidence>
<name>A0ABP9F7D7_9GAMM</name>
<dbReference type="EMBL" id="BAABJZ010000091">
    <property type="protein sequence ID" value="GAA4893627.1"/>
    <property type="molecule type" value="Genomic_DNA"/>
</dbReference>
<organism evidence="3 4">
    <name type="scientific">Ferrimonas pelagia</name>
    <dbReference type="NCBI Taxonomy" id="1177826"/>
    <lineage>
        <taxon>Bacteria</taxon>
        <taxon>Pseudomonadati</taxon>
        <taxon>Pseudomonadota</taxon>
        <taxon>Gammaproteobacteria</taxon>
        <taxon>Alteromonadales</taxon>
        <taxon>Ferrimonadaceae</taxon>
        <taxon>Ferrimonas</taxon>
    </lineage>
</organism>
<keyword evidence="4" id="KW-1185">Reference proteome</keyword>
<keyword evidence="1" id="KW-0732">Signal</keyword>
<dbReference type="Gene3D" id="3.10.105.10">
    <property type="entry name" value="Dipeptide-binding Protein, Domain 3"/>
    <property type="match status" value="1"/>
</dbReference>
<dbReference type="InterPro" id="IPR039424">
    <property type="entry name" value="SBP_5"/>
</dbReference>
<feature type="domain" description="Solute-binding protein family 5" evidence="2">
    <location>
        <begin position="73"/>
        <end position="420"/>
    </location>
</feature>
<evidence type="ECO:0000313" key="3">
    <source>
        <dbReference type="EMBL" id="GAA4893627.1"/>
    </source>
</evidence>
<evidence type="ECO:0000256" key="1">
    <source>
        <dbReference type="SAM" id="SignalP"/>
    </source>
</evidence>
<dbReference type="InterPro" id="IPR030678">
    <property type="entry name" value="Peptide/Ni-bd"/>
</dbReference>
<dbReference type="RefSeq" id="WP_345336096.1">
    <property type="nucleotide sequence ID" value="NZ_BAABJZ010000091.1"/>
</dbReference>
<dbReference type="SUPFAM" id="SSF53850">
    <property type="entry name" value="Periplasmic binding protein-like II"/>
    <property type="match status" value="1"/>
</dbReference>
<gene>
    <name evidence="3" type="ORF">GCM10023333_28500</name>
</gene>
<dbReference type="PANTHER" id="PTHR30290">
    <property type="entry name" value="PERIPLASMIC BINDING COMPONENT OF ABC TRANSPORTER"/>
    <property type="match status" value="1"/>
</dbReference>
<dbReference type="Proteomes" id="UP001499988">
    <property type="component" value="Unassembled WGS sequence"/>
</dbReference>
<dbReference type="CDD" id="cd08490">
    <property type="entry name" value="PBP2_NikA_DppA_OppA_like_3"/>
    <property type="match status" value="1"/>
</dbReference>
<dbReference type="PANTHER" id="PTHR30290:SF83">
    <property type="entry name" value="ABC TRANSPORTER SUBSTRATE-BINDING PROTEIN"/>
    <property type="match status" value="1"/>
</dbReference>
<evidence type="ECO:0000313" key="4">
    <source>
        <dbReference type="Proteomes" id="UP001499988"/>
    </source>
</evidence>
<dbReference type="InterPro" id="IPR000914">
    <property type="entry name" value="SBP_5_dom"/>
</dbReference>
<dbReference type="Gene3D" id="3.40.190.10">
    <property type="entry name" value="Periplasmic binding protein-like II"/>
    <property type="match status" value="1"/>
</dbReference>
<accession>A0ABP9F7D7</accession>
<dbReference type="PIRSF" id="PIRSF002741">
    <property type="entry name" value="MppA"/>
    <property type="match status" value="1"/>
</dbReference>
<feature type="signal peptide" evidence="1">
    <location>
        <begin position="1"/>
        <end position="22"/>
    </location>
</feature>
<reference evidence="4" key="1">
    <citation type="journal article" date="2019" name="Int. J. Syst. Evol. Microbiol.">
        <title>The Global Catalogue of Microorganisms (GCM) 10K type strain sequencing project: providing services to taxonomists for standard genome sequencing and annotation.</title>
        <authorList>
            <consortium name="The Broad Institute Genomics Platform"/>
            <consortium name="The Broad Institute Genome Sequencing Center for Infectious Disease"/>
            <person name="Wu L."/>
            <person name="Ma J."/>
        </authorList>
    </citation>
    <scope>NUCLEOTIDE SEQUENCE [LARGE SCALE GENOMIC DNA]</scope>
    <source>
        <strain evidence="4">JCM 18401</strain>
    </source>
</reference>
<sequence length="517" mass="57312">MKRKTSLRIALLSLLSAMTAWLILTFDATDPAITLSIGGPFEFTSQEPSKDGFIYTRMQVAETLVKVEPDGTLTPGLASHWQESDDRLRWRFELREGVRFHDGTLMSADSVVQSLRAALTKPSMLHQANIVALSSDEEALLLTLAHPYRSLPALLAHYHSVILAPNSYDPDGNVHQLIGSGPYQIHAVKPPHKLVTRRFGDYWGPKAEIEYARYLTGHRAESRALQAQSNQADLIYTLDPASLEMLGRLQQVEIASESIPRTAMIKLNNGHPMLDTPEVRQAISLALDRTGMAEHVVRVPGSEAYQLFPPSLAAWHLAQPPQQQRDLAKAKALLADQGWQADDEGLLWRDGVPFALPLVTYADRPELTVIATAIQAQLREVGIQLTVVVDNSSAIPAGHHDGSLAMALVARNYGVIADPLAVMLDDNASHHGSDWGHMNWSDPALNALLDTMTQSRDADEYHALAQQAALHYAEAMPVIPVVFYTQQIAIAQRLDNFQFDPFELNYRLSEMRFTPHD</sequence>